<sequence length="75" mass="8169">MLVYGTGDRDPDADWGESLVVRTDEADDGLFTNYSPAEYANKSLLSTAGYLGVGSLLLVWPFAVLAYMLLEMGVF</sequence>
<gene>
    <name evidence="2" type="ORF">N0B31_21350</name>
</gene>
<dbReference type="EMBL" id="CP104003">
    <property type="protein sequence ID" value="UWM54652.1"/>
    <property type="molecule type" value="Genomic_DNA"/>
</dbReference>
<feature type="transmembrane region" description="Helical" evidence="1">
    <location>
        <begin position="48"/>
        <end position="70"/>
    </location>
</feature>
<evidence type="ECO:0000256" key="1">
    <source>
        <dbReference type="SAM" id="Phobius"/>
    </source>
</evidence>
<dbReference type="RefSeq" id="WP_260593672.1">
    <property type="nucleotide sequence ID" value="NZ_CP104003.1"/>
</dbReference>
<dbReference type="KEGG" id="ssai:N0B31_21350"/>
<evidence type="ECO:0000313" key="2">
    <source>
        <dbReference type="EMBL" id="UWM54652.1"/>
    </source>
</evidence>
<dbReference type="Proteomes" id="UP001057580">
    <property type="component" value="Chromosome"/>
</dbReference>
<keyword evidence="3" id="KW-1185">Reference proteome</keyword>
<reference evidence="2" key="1">
    <citation type="submission" date="2022-09" db="EMBL/GenBank/DDBJ databases">
        <title>Diverse halophilic archaea isolated from saline environments.</title>
        <authorList>
            <person name="Cui H.-L."/>
        </authorList>
    </citation>
    <scope>NUCLEOTIDE SEQUENCE</scope>
    <source>
        <strain evidence="2">ZS-35-S2</strain>
    </source>
</reference>
<name>A0A9E7R323_9EURY</name>
<proteinExistence type="predicted"/>
<dbReference type="GeneID" id="74945026"/>
<keyword evidence="1" id="KW-0472">Membrane</keyword>
<keyword evidence="1" id="KW-1133">Transmembrane helix</keyword>
<evidence type="ECO:0000313" key="3">
    <source>
        <dbReference type="Proteomes" id="UP001057580"/>
    </source>
</evidence>
<protein>
    <submittedName>
        <fullName evidence="2">Uncharacterized protein</fullName>
    </submittedName>
</protein>
<dbReference type="AlphaFoldDB" id="A0A9E7R323"/>
<accession>A0A9E7R323</accession>
<keyword evidence="1" id="KW-0812">Transmembrane</keyword>
<organism evidence="2 3">
    <name type="scientific">Salinirubellus salinus</name>
    <dbReference type="NCBI Taxonomy" id="1364945"/>
    <lineage>
        <taxon>Archaea</taxon>
        <taxon>Methanobacteriati</taxon>
        <taxon>Methanobacteriota</taxon>
        <taxon>Stenosarchaea group</taxon>
        <taxon>Halobacteria</taxon>
        <taxon>Halobacteriales</taxon>
        <taxon>Natronomonadaceae</taxon>
        <taxon>Salinirubellus</taxon>
    </lineage>
</organism>